<comment type="caution">
    <text evidence="2">The sequence shown here is derived from an EMBL/GenBank/DDBJ whole genome shotgun (WGS) entry which is preliminary data.</text>
</comment>
<proteinExistence type="predicted"/>
<gene>
    <name evidence="2" type="ORF">FZC79_16470</name>
</gene>
<feature type="transmembrane region" description="Helical" evidence="1">
    <location>
        <begin position="170"/>
        <end position="192"/>
    </location>
</feature>
<feature type="transmembrane region" description="Helical" evidence="1">
    <location>
        <begin position="141"/>
        <end position="163"/>
    </location>
</feature>
<dbReference type="InterPro" id="IPR029058">
    <property type="entry name" value="AB_hydrolase_fold"/>
</dbReference>
<dbReference type="SUPFAM" id="SSF53474">
    <property type="entry name" value="alpha/beta-Hydrolases"/>
    <property type="match status" value="1"/>
</dbReference>
<feature type="transmembrane region" description="Helical" evidence="1">
    <location>
        <begin position="52"/>
        <end position="73"/>
    </location>
</feature>
<name>A0A5D4K9H6_9BACI</name>
<feature type="transmembrane region" description="Helical" evidence="1">
    <location>
        <begin position="85"/>
        <end position="110"/>
    </location>
</feature>
<dbReference type="InterPro" id="IPR017395">
    <property type="entry name" value="Chlorophyllase-like"/>
</dbReference>
<evidence type="ECO:0000256" key="1">
    <source>
        <dbReference type="SAM" id="Phobius"/>
    </source>
</evidence>
<organism evidence="2 3">
    <name type="scientific">Rossellomorea vietnamensis</name>
    <dbReference type="NCBI Taxonomy" id="218284"/>
    <lineage>
        <taxon>Bacteria</taxon>
        <taxon>Bacillati</taxon>
        <taxon>Bacillota</taxon>
        <taxon>Bacilli</taxon>
        <taxon>Bacillales</taxon>
        <taxon>Bacillaceae</taxon>
        <taxon>Rossellomorea</taxon>
    </lineage>
</organism>
<keyword evidence="1" id="KW-0812">Transmembrane</keyword>
<evidence type="ECO:0008006" key="4">
    <source>
        <dbReference type="Google" id="ProtNLM"/>
    </source>
</evidence>
<dbReference type="Gene3D" id="3.40.50.1820">
    <property type="entry name" value="alpha/beta hydrolase"/>
    <property type="match status" value="1"/>
</dbReference>
<dbReference type="Proteomes" id="UP000323317">
    <property type="component" value="Unassembled WGS sequence"/>
</dbReference>
<evidence type="ECO:0000313" key="3">
    <source>
        <dbReference type="Proteomes" id="UP000323317"/>
    </source>
</evidence>
<evidence type="ECO:0000313" key="2">
    <source>
        <dbReference type="EMBL" id="TYR74044.1"/>
    </source>
</evidence>
<accession>A0A5D4K9H6</accession>
<keyword evidence="1" id="KW-1133">Transmembrane helix</keyword>
<sequence length="757" mass="85739">MTLKIKKGGNLMEPYKKLDEPVDIKKKKSAIHRMKKRAQSSWNSVEESCKKAWKGAAAGAFFMLILFLAFFGIGLETGLNPVIDFLIVFIPGLLAAILSPYILYPFILLLKKINNRFLAVVLSSTILLIVLLSQVRAAYQIMPLGYVIIGIGIFAGGAIGFWWKSTRTKLTSLLVLLLGLVCSTGFALWLWYPGMERYPAAAVETEPKTLNAEDPSKRGRYDIRTFTYGSGTDKRRPHFANEAEYETDPVNASFITGGWNKYRTWFWGFDRTELPLNGTVWMPEGPGKFPLVLMVHGNHAMEDFSDEGYAYLGELLASRGYIAVSLDENFLNTSSWSGSLNNEISTRAWLMLKHLNQFEEFNNAEGTELFNKIDMNNIALLGHSRGGQAAAVAAEFNELDRYPNNGMVPFRFDYKIKSVISIAPTDYFTLGDKPVELEDVNYLLLHGSYDSDVSEFSGDRQYDGLTFSKDGDWFKSSLYIHGANHGQFNTSWGDNDTSFPMNLFINKKPLLEGEEQRQIAKTYISGFLDATLKGKEEYKPMFQDYSHALNWLPETIYINRYSDARFQVINDFENDYDLTTGNSEGVTFKASRLRYWSEGILKSRENADRGNHGVYLKWDDSYSAPGKYQLEFSKDYSKRASIKDNDVFTFSAASMDSMKEASDFTIRLVTEDGKASEVSLGESIKLAPALHIQQSKTVFYQEARYGDSHEPVRQTFMIPFEKFDLPIEKVTTIEFVFDKTPQGHIFLDEIGVLEGDQ</sequence>
<dbReference type="AlphaFoldDB" id="A0A5D4K9H6"/>
<dbReference type="PANTHER" id="PTHR33428">
    <property type="entry name" value="CHLOROPHYLLASE-2, CHLOROPLASTIC"/>
    <property type="match status" value="1"/>
</dbReference>
<keyword evidence="1" id="KW-0472">Membrane</keyword>
<protein>
    <recommendedName>
        <fullName evidence="4">Chlorophyllase</fullName>
    </recommendedName>
</protein>
<feature type="transmembrane region" description="Helical" evidence="1">
    <location>
        <begin position="117"/>
        <end position="135"/>
    </location>
</feature>
<reference evidence="2 3" key="1">
    <citation type="submission" date="2019-08" db="EMBL/GenBank/DDBJ databases">
        <title>Bacillus genomes from the desert of Cuatro Cienegas, Coahuila.</title>
        <authorList>
            <person name="Olmedo-Alvarez G."/>
        </authorList>
    </citation>
    <scope>NUCLEOTIDE SEQUENCE [LARGE SCALE GENOMIC DNA]</scope>
    <source>
        <strain evidence="2 3">CH40_1T</strain>
    </source>
</reference>
<dbReference type="PANTHER" id="PTHR33428:SF14">
    <property type="entry name" value="CARBOXYLESTERASE TYPE B DOMAIN-CONTAINING PROTEIN"/>
    <property type="match status" value="1"/>
</dbReference>
<dbReference type="Pfam" id="PF07224">
    <property type="entry name" value="Chlorophyllase"/>
    <property type="match status" value="1"/>
</dbReference>
<dbReference type="EMBL" id="VTEH01000014">
    <property type="protein sequence ID" value="TYR74044.1"/>
    <property type="molecule type" value="Genomic_DNA"/>
</dbReference>